<dbReference type="PROSITE" id="PS50089">
    <property type="entry name" value="ZF_RING_2"/>
    <property type="match status" value="1"/>
</dbReference>
<dbReference type="InterPro" id="IPR001841">
    <property type="entry name" value="Znf_RING"/>
</dbReference>
<evidence type="ECO:0000313" key="6">
    <source>
        <dbReference type="EnsemblPlants" id="Pp3c3_28300V3.1"/>
    </source>
</evidence>
<accession>A0A2K1KWB6</accession>
<dbReference type="STRING" id="3218.A0A2K1KWB6"/>
<keyword evidence="1" id="KW-0479">Metal-binding</keyword>
<feature type="region of interest" description="Disordered" evidence="2">
    <location>
        <begin position="381"/>
        <end position="416"/>
    </location>
</feature>
<dbReference type="PANTHER" id="PTHR31315">
    <property type="entry name" value="PROTEIN SIP5"/>
    <property type="match status" value="1"/>
</dbReference>
<evidence type="ECO:0000313" key="7">
    <source>
        <dbReference type="Proteomes" id="UP000006727"/>
    </source>
</evidence>
<dbReference type="InterPro" id="IPR039301">
    <property type="entry name" value="Sip5/DA2"/>
</dbReference>
<dbReference type="Gramene" id="Pp3c3_28300V3.1">
    <property type="protein sequence ID" value="Pp3c3_28300V3.1"/>
    <property type="gene ID" value="Pp3c3_28300"/>
</dbReference>
<reference evidence="5 7" key="1">
    <citation type="journal article" date="2008" name="Science">
        <title>The Physcomitrella genome reveals evolutionary insights into the conquest of land by plants.</title>
        <authorList>
            <person name="Rensing S."/>
            <person name="Lang D."/>
            <person name="Zimmer A."/>
            <person name="Terry A."/>
            <person name="Salamov A."/>
            <person name="Shapiro H."/>
            <person name="Nishiyama T."/>
            <person name="Perroud P.-F."/>
            <person name="Lindquist E."/>
            <person name="Kamisugi Y."/>
            <person name="Tanahashi T."/>
            <person name="Sakakibara K."/>
            <person name="Fujita T."/>
            <person name="Oishi K."/>
            <person name="Shin-I T."/>
            <person name="Kuroki Y."/>
            <person name="Toyoda A."/>
            <person name="Suzuki Y."/>
            <person name="Hashimoto A."/>
            <person name="Yamaguchi K."/>
            <person name="Sugano A."/>
            <person name="Kohara Y."/>
            <person name="Fujiyama A."/>
            <person name="Anterola A."/>
            <person name="Aoki S."/>
            <person name="Ashton N."/>
            <person name="Barbazuk W.B."/>
            <person name="Barker E."/>
            <person name="Bennetzen J."/>
            <person name="Bezanilla M."/>
            <person name="Blankenship R."/>
            <person name="Cho S.H."/>
            <person name="Dutcher S."/>
            <person name="Estelle M."/>
            <person name="Fawcett J.A."/>
            <person name="Gundlach H."/>
            <person name="Hanada K."/>
            <person name="Heyl A."/>
            <person name="Hicks K.A."/>
            <person name="Hugh J."/>
            <person name="Lohr M."/>
            <person name="Mayer K."/>
            <person name="Melkozernov A."/>
            <person name="Murata T."/>
            <person name="Nelson D."/>
            <person name="Pils B."/>
            <person name="Prigge M."/>
            <person name="Reiss B."/>
            <person name="Renner T."/>
            <person name="Rombauts S."/>
            <person name="Rushton P."/>
            <person name="Sanderfoot A."/>
            <person name="Schween G."/>
            <person name="Shiu S.-H."/>
            <person name="Stueber K."/>
            <person name="Theodoulou F.L."/>
            <person name="Tu H."/>
            <person name="Van de Peer Y."/>
            <person name="Verrier P.J."/>
            <person name="Waters E."/>
            <person name="Wood A."/>
            <person name="Yang L."/>
            <person name="Cove D."/>
            <person name="Cuming A."/>
            <person name="Hasebe M."/>
            <person name="Lucas S."/>
            <person name="Mishler D.B."/>
            <person name="Reski R."/>
            <person name="Grigoriev I."/>
            <person name="Quatrano R.S."/>
            <person name="Boore J.L."/>
        </authorList>
    </citation>
    <scope>NUCLEOTIDE SEQUENCE [LARGE SCALE GENOMIC DNA]</scope>
    <source>
        <strain evidence="6 7">cv. Gransden 2004</strain>
    </source>
</reference>
<dbReference type="Proteomes" id="UP000006727">
    <property type="component" value="Chromosome 3"/>
</dbReference>
<feature type="signal peptide" evidence="3">
    <location>
        <begin position="1"/>
        <end position="19"/>
    </location>
</feature>
<feature type="domain" description="RING-type" evidence="4">
    <location>
        <begin position="125"/>
        <end position="168"/>
    </location>
</feature>
<sequence length="443" mass="50076">MGQFTLKILVARLTVGCISHQVAIEPQAPIRDELPFSLNSTRRASTYVRCKYLLGQLGENLLTSIVMGNKVTRRCSTVDERYTRLQGLYPQRGVDQKKLRRLILDSKLAPCFPGEEEANADFEECPICFLSYPSLNRSKCCSKGVCTECFLQMKSPRTARSIQCPFCKSYNYGVEYRGVKSLEEKGIEAAEEQKVIEAKIRMRKREILDDEHREQRKEEGCHASRATTDVLPSSRLLEPPQQTETPPQVKLTLDLDKWKLDLCEPNYCFDKPWLRKPCGPSLTAGPSSFRTCGPYCEPNCAKCLMTFHKIRVYDVLDVITPTSESVLKEKRIEPFVGRWRSTWGVYHSPLSRSFPLPSRMPEYHCRHTRILDSSLDVPSHPAGLSNCEDQKTQKANDLAQESATSGMSDRSSPRDDLDSLWICEEYGSEGSLAPTPAPSAVTT</sequence>
<dbReference type="PaxDb" id="3218-PP1S157_62V6.1"/>
<organism evidence="5">
    <name type="scientific">Physcomitrium patens</name>
    <name type="common">Spreading-leaved earth moss</name>
    <name type="synonym">Physcomitrella patens</name>
    <dbReference type="NCBI Taxonomy" id="3218"/>
    <lineage>
        <taxon>Eukaryota</taxon>
        <taxon>Viridiplantae</taxon>
        <taxon>Streptophyta</taxon>
        <taxon>Embryophyta</taxon>
        <taxon>Bryophyta</taxon>
        <taxon>Bryophytina</taxon>
        <taxon>Bryopsida</taxon>
        <taxon>Funariidae</taxon>
        <taxon>Funariales</taxon>
        <taxon>Funariaceae</taxon>
        <taxon>Physcomitrium</taxon>
    </lineage>
</organism>
<evidence type="ECO:0000256" key="3">
    <source>
        <dbReference type="SAM" id="SignalP"/>
    </source>
</evidence>
<dbReference type="EnsemblPlants" id="Pp3c3_28300V3.1">
    <property type="protein sequence ID" value="Pp3c3_28300V3.1"/>
    <property type="gene ID" value="Pp3c3_28300"/>
</dbReference>
<name>A0A2K1KWB6_PHYPA</name>
<evidence type="ECO:0000256" key="1">
    <source>
        <dbReference type="PROSITE-ProRule" id="PRU00175"/>
    </source>
</evidence>
<reference evidence="6" key="3">
    <citation type="submission" date="2020-12" db="UniProtKB">
        <authorList>
            <consortium name="EnsemblPlants"/>
        </authorList>
    </citation>
    <scope>IDENTIFICATION</scope>
</reference>
<dbReference type="AlphaFoldDB" id="A0A2K1KWB6"/>
<keyword evidence="1" id="KW-0862">Zinc</keyword>
<reference evidence="5 7" key="2">
    <citation type="journal article" date="2018" name="Plant J.">
        <title>The Physcomitrella patens chromosome-scale assembly reveals moss genome structure and evolution.</title>
        <authorList>
            <person name="Lang D."/>
            <person name="Ullrich K.K."/>
            <person name="Murat F."/>
            <person name="Fuchs J."/>
            <person name="Jenkins J."/>
            <person name="Haas F.B."/>
            <person name="Piednoel M."/>
            <person name="Gundlach H."/>
            <person name="Van Bel M."/>
            <person name="Meyberg R."/>
            <person name="Vives C."/>
            <person name="Morata J."/>
            <person name="Symeonidi A."/>
            <person name="Hiss M."/>
            <person name="Muchero W."/>
            <person name="Kamisugi Y."/>
            <person name="Saleh O."/>
            <person name="Blanc G."/>
            <person name="Decker E.L."/>
            <person name="van Gessel N."/>
            <person name="Grimwood J."/>
            <person name="Hayes R.D."/>
            <person name="Graham S.W."/>
            <person name="Gunter L.E."/>
            <person name="McDaniel S.F."/>
            <person name="Hoernstein S.N.W."/>
            <person name="Larsson A."/>
            <person name="Li F.W."/>
            <person name="Perroud P.F."/>
            <person name="Phillips J."/>
            <person name="Ranjan P."/>
            <person name="Rokshar D.S."/>
            <person name="Rothfels C.J."/>
            <person name="Schneider L."/>
            <person name="Shu S."/>
            <person name="Stevenson D.W."/>
            <person name="Thummler F."/>
            <person name="Tillich M."/>
            <person name="Villarreal Aguilar J.C."/>
            <person name="Widiez T."/>
            <person name="Wong G.K."/>
            <person name="Wymore A."/>
            <person name="Zhang Y."/>
            <person name="Zimmer A.D."/>
            <person name="Quatrano R.S."/>
            <person name="Mayer K.F.X."/>
            <person name="Goodstein D."/>
            <person name="Casacuberta J.M."/>
            <person name="Vandepoele K."/>
            <person name="Reski R."/>
            <person name="Cuming A.C."/>
            <person name="Tuskan G.A."/>
            <person name="Maumus F."/>
            <person name="Salse J."/>
            <person name="Schmutz J."/>
            <person name="Rensing S.A."/>
        </authorList>
    </citation>
    <scope>NUCLEOTIDE SEQUENCE [LARGE SCALE GENOMIC DNA]</scope>
    <source>
        <strain evidence="6 7">cv. Gransden 2004</strain>
    </source>
</reference>
<evidence type="ECO:0000313" key="5">
    <source>
        <dbReference type="EMBL" id="PNR58085.1"/>
    </source>
</evidence>
<keyword evidence="3" id="KW-0732">Signal</keyword>
<evidence type="ECO:0000259" key="4">
    <source>
        <dbReference type="PROSITE" id="PS50089"/>
    </source>
</evidence>
<dbReference type="GO" id="GO:0008270">
    <property type="term" value="F:zinc ion binding"/>
    <property type="evidence" value="ECO:0007669"/>
    <property type="project" value="UniProtKB-KW"/>
</dbReference>
<dbReference type="EMBL" id="ABEU02000003">
    <property type="protein sequence ID" value="PNR58085.1"/>
    <property type="molecule type" value="Genomic_DNA"/>
</dbReference>
<keyword evidence="7" id="KW-1185">Reference proteome</keyword>
<proteinExistence type="predicted"/>
<dbReference type="PANTHER" id="PTHR31315:SF1">
    <property type="entry name" value="PROTEIN SIP5"/>
    <property type="match status" value="1"/>
</dbReference>
<keyword evidence="1" id="KW-0863">Zinc-finger</keyword>
<feature type="compositionally biased region" description="Polar residues" evidence="2">
    <location>
        <begin position="395"/>
        <end position="407"/>
    </location>
</feature>
<evidence type="ECO:0000256" key="2">
    <source>
        <dbReference type="SAM" id="MobiDB-lite"/>
    </source>
</evidence>
<dbReference type="SUPFAM" id="SSF57850">
    <property type="entry name" value="RING/U-box"/>
    <property type="match status" value="1"/>
</dbReference>
<feature type="chain" id="PRO_5043158396" description="RING-type domain-containing protein" evidence="3">
    <location>
        <begin position="20"/>
        <end position="443"/>
    </location>
</feature>
<gene>
    <name evidence="6" type="primary">LOC112279933</name>
    <name evidence="5" type="ORF">PHYPA_005080</name>
</gene>
<protein>
    <recommendedName>
        <fullName evidence="4">RING-type domain-containing protein</fullName>
    </recommendedName>
</protein>